<dbReference type="EMBL" id="FJOG01000014">
    <property type="protein sequence ID" value="CZR59556.1"/>
    <property type="molecule type" value="Genomic_DNA"/>
</dbReference>
<protein>
    <submittedName>
        <fullName evidence="1">Uncharacterized protein</fullName>
    </submittedName>
</protein>
<keyword evidence="2" id="KW-1185">Reference proteome</keyword>
<accession>A0A1L7X3H2</accession>
<dbReference type="AlphaFoldDB" id="A0A1L7X3H2"/>
<organism evidence="1 2">
    <name type="scientific">Phialocephala subalpina</name>
    <dbReference type="NCBI Taxonomy" id="576137"/>
    <lineage>
        <taxon>Eukaryota</taxon>
        <taxon>Fungi</taxon>
        <taxon>Dikarya</taxon>
        <taxon>Ascomycota</taxon>
        <taxon>Pezizomycotina</taxon>
        <taxon>Leotiomycetes</taxon>
        <taxon>Helotiales</taxon>
        <taxon>Mollisiaceae</taxon>
        <taxon>Phialocephala</taxon>
        <taxon>Phialocephala fortinii species complex</taxon>
    </lineage>
</organism>
<evidence type="ECO:0000313" key="2">
    <source>
        <dbReference type="Proteomes" id="UP000184330"/>
    </source>
</evidence>
<reference evidence="1 2" key="1">
    <citation type="submission" date="2016-03" db="EMBL/GenBank/DDBJ databases">
        <authorList>
            <person name="Ploux O."/>
        </authorList>
    </citation>
    <scope>NUCLEOTIDE SEQUENCE [LARGE SCALE GENOMIC DNA]</scope>
    <source>
        <strain evidence="1 2">UAMH 11012</strain>
    </source>
</reference>
<name>A0A1L7X3H2_9HELO</name>
<sequence length="171" mass="18456">MAEIPRPNPIFAPVLRLLEEGTGVEVLDAAFDGDEEAVLVPRVVVVRMLLGKILVEEMSAASLLTEELEWRGLVEVLEASETVDVVDLGGFDKIIEVAELSVISGLVEVIVVEVAEELSPSAMSIAWLVAAASFAFSNQSSKWNEWESDKLLPVSTYQSKTVELAGIASTK</sequence>
<evidence type="ECO:0000313" key="1">
    <source>
        <dbReference type="EMBL" id="CZR59556.1"/>
    </source>
</evidence>
<dbReference type="Proteomes" id="UP000184330">
    <property type="component" value="Unassembled WGS sequence"/>
</dbReference>
<gene>
    <name evidence="1" type="ORF">PAC_09450</name>
</gene>
<proteinExistence type="predicted"/>